<dbReference type="CDD" id="cd06267">
    <property type="entry name" value="PBP1_LacI_sugar_binding-like"/>
    <property type="match status" value="1"/>
</dbReference>
<proteinExistence type="predicted"/>
<protein>
    <submittedName>
        <fullName evidence="5">LacI family transcriptional regulator</fullName>
    </submittedName>
</protein>
<dbReference type="Pfam" id="PF13377">
    <property type="entry name" value="Peripla_BP_3"/>
    <property type="match status" value="1"/>
</dbReference>
<dbReference type="CDD" id="cd01392">
    <property type="entry name" value="HTH_LacI"/>
    <property type="match status" value="1"/>
</dbReference>
<keyword evidence="2" id="KW-0238">DNA-binding</keyword>
<feature type="domain" description="HTH lacI-type" evidence="4">
    <location>
        <begin position="2"/>
        <end position="56"/>
    </location>
</feature>
<dbReference type="Gene3D" id="1.10.260.40">
    <property type="entry name" value="lambda repressor-like DNA-binding domains"/>
    <property type="match status" value="1"/>
</dbReference>
<dbReference type="AlphaFoldDB" id="A0A5N8WUZ1"/>
<dbReference type="Gene3D" id="3.40.50.2300">
    <property type="match status" value="2"/>
</dbReference>
<dbReference type="Pfam" id="PF00356">
    <property type="entry name" value="LacI"/>
    <property type="match status" value="1"/>
</dbReference>
<keyword evidence="1" id="KW-0805">Transcription regulation</keyword>
<dbReference type="RefSeq" id="WP_131567182.1">
    <property type="nucleotide sequence ID" value="NZ_VMNX01000063.1"/>
</dbReference>
<keyword evidence="3" id="KW-0804">Transcription</keyword>
<dbReference type="SUPFAM" id="SSF47413">
    <property type="entry name" value="lambda repressor-like DNA-binding domains"/>
    <property type="match status" value="1"/>
</dbReference>
<comment type="caution">
    <text evidence="5">The sequence shown here is derived from an EMBL/GenBank/DDBJ whole genome shotgun (WGS) entry which is preliminary data.</text>
</comment>
<dbReference type="SUPFAM" id="SSF53822">
    <property type="entry name" value="Periplasmic binding protein-like I"/>
    <property type="match status" value="1"/>
</dbReference>
<dbReference type="EMBL" id="VMNX01000063">
    <property type="protein sequence ID" value="MPY50464.1"/>
    <property type="molecule type" value="Genomic_DNA"/>
</dbReference>
<dbReference type="InterPro" id="IPR010982">
    <property type="entry name" value="Lambda_DNA-bd_dom_sf"/>
</dbReference>
<name>A0A5N8WUZ1_9ACTN</name>
<evidence type="ECO:0000256" key="2">
    <source>
        <dbReference type="ARBA" id="ARBA00023125"/>
    </source>
</evidence>
<sequence length="341" mass="36059">MVNISDVARAAGVSPSTVSRVLNQPDIVTPDKRDRVLAAIARLNYQPSTFARGLRRGTFETLALLVGDIAQPFHGRLAKAVELAAEEKGYSVLLCDLDHRQDRLVGFLRSLPKRGIDGILIATADNLDVPAVHEALTAFLAQDIAAVTTSQHLQSVPVPAVVVDRTAAAHDATRHLLDLGRWPVAFLGGGASAYSQRLADGYRAGCRDAGHRTQPRLMLDGGFQTEPAMRAVAALLAEGTIPEGIVAANVPMALGALRALAERDLDVPDDVAIIVCEDVPVAAYMRPSLTCVSTDLDAYGRRAVDTLLAAVAGHDVPRVTVLPHTLILRDSAPAAVPPPGS</sequence>
<accession>A0A5N8WUZ1</accession>
<dbReference type="Proteomes" id="UP000373149">
    <property type="component" value="Unassembled WGS sequence"/>
</dbReference>
<dbReference type="PRINTS" id="PR00036">
    <property type="entry name" value="HTHLACI"/>
</dbReference>
<dbReference type="GO" id="GO:0000976">
    <property type="term" value="F:transcription cis-regulatory region binding"/>
    <property type="evidence" value="ECO:0007669"/>
    <property type="project" value="TreeGrafter"/>
</dbReference>
<dbReference type="PROSITE" id="PS50932">
    <property type="entry name" value="HTH_LACI_2"/>
    <property type="match status" value="1"/>
</dbReference>
<dbReference type="PROSITE" id="PS00356">
    <property type="entry name" value="HTH_LACI_1"/>
    <property type="match status" value="1"/>
</dbReference>
<evidence type="ECO:0000259" key="4">
    <source>
        <dbReference type="PROSITE" id="PS50932"/>
    </source>
</evidence>
<evidence type="ECO:0000313" key="5">
    <source>
        <dbReference type="EMBL" id="MPY50464.1"/>
    </source>
</evidence>
<keyword evidence="6" id="KW-1185">Reference proteome</keyword>
<organism evidence="5 6">
    <name type="scientific">Streptomyces acidicola</name>
    <dbReference type="NCBI Taxonomy" id="2596892"/>
    <lineage>
        <taxon>Bacteria</taxon>
        <taxon>Bacillati</taxon>
        <taxon>Actinomycetota</taxon>
        <taxon>Actinomycetes</taxon>
        <taxon>Kitasatosporales</taxon>
        <taxon>Streptomycetaceae</taxon>
        <taxon>Streptomyces</taxon>
    </lineage>
</organism>
<dbReference type="InterPro" id="IPR028082">
    <property type="entry name" value="Peripla_BP_I"/>
</dbReference>
<dbReference type="PANTHER" id="PTHR30146">
    <property type="entry name" value="LACI-RELATED TRANSCRIPTIONAL REPRESSOR"/>
    <property type="match status" value="1"/>
</dbReference>
<gene>
    <name evidence="5" type="ORF">FPZ41_18555</name>
</gene>
<reference evidence="5 6" key="1">
    <citation type="submission" date="2019-09" db="EMBL/GenBank/DDBJ databases">
        <authorList>
            <person name="Duangmal K."/>
            <person name="Teo W.F.A."/>
            <person name="Lipun K."/>
        </authorList>
    </citation>
    <scope>NUCLEOTIDE SEQUENCE [LARGE SCALE GENOMIC DNA]</scope>
    <source>
        <strain evidence="5 6">K1PN6</strain>
    </source>
</reference>
<evidence type="ECO:0000256" key="1">
    <source>
        <dbReference type="ARBA" id="ARBA00023015"/>
    </source>
</evidence>
<dbReference type="GO" id="GO:0003700">
    <property type="term" value="F:DNA-binding transcription factor activity"/>
    <property type="evidence" value="ECO:0007669"/>
    <property type="project" value="TreeGrafter"/>
</dbReference>
<dbReference type="InterPro" id="IPR046335">
    <property type="entry name" value="LacI/GalR-like_sensor"/>
</dbReference>
<dbReference type="InterPro" id="IPR000843">
    <property type="entry name" value="HTH_LacI"/>
</dbReference>
<dbReference type="SMART" id="SM00354">
    <property type="entry name" value="HTH_LACI"/>
    <property type="match status" value="1"/>
</dbReference>
<dbReference type="PANTHER" id="PTHR30146:SF109">
    <property type="entry name" value="HTH-TYPE TRANSCRIPTIONAL REGULATOR GALS"/>
    <property type="match status" value="1"/>
</dbReference>
<evidence type="ECO:0000313" key="6">
    <source>
        <dbReference type="Proteomes" id="UP000373149"/>
    </source>
</evidence>
<evidence type="ECO:0000256" key="3">
    <source>
        <dbReference type="ARBA" id="ARBA00023163"/>
    </source>
</evidence>